<evidence type="ECO:0000256" key="1">
    <source>
        <dbReference type="SAM" id="MobiDB-lite"/>
    </source>
</evidence>
<evidence type="ECO:0000313" key="2">
    <source>
        <dbReference type="EMBL" id="TSB42515.1"/>
    </source>
</evidence>
<feature type="region of interest" description="Disordered" evidence="1">
    <location>
        <begin position="165"/>
        <end position="205"/>
    </location>
</feature>
<name>A0A553ZMA1_9ACTN</name>
<proteinExistence type="predicted"/>
<feature type="compositionally biased region" description="Basic and acidic residues" evidence="1">
    <location>
        <begin position="166"/>
        <end position="186"/>
    </location>
</feature>
<evidence type="ECO:0000313" key="3">
    <source>
        <dbReference type="Proteomes" id="UP000320888"/>
    </source>
</evidence>
<keyword evidence="3" id="KW-1185">Reference proteome</keyword>
<dbReference type="OrthoDB" id="4350368at2"/>
<protein>
    <submittedName>
        <fullName evidence="2">Serine/arginine repetitive matrix protein 2</fullName>
    </submittedName>
</protein>
<feature type="region of interest" description="Disordered" evidence="1">
    <location>
        <begin position="258"/>
        <end position="313"/>
    </location>
</feature>
<feature type="compositionally biased region" description="Polar residues" evidence="1">
    <location>
        <begin position="193"/>
        <end position="204"/>
    </location>
</feature>
<dbReference type="EMBL" id="VKLS01000077">
    <property type="protein sequence ID" value="TSB42515.1"/>
    <property type="molecule type" value="Genomic_DNA"/>
</dbReference>
<feature type="compositionally biased region" description="Polar residues" evidence="1">
    <location>
        <begin position="259"/>
        <end position="274"/>
    </location>
</feature>
<dbReference type="Proteomes" id="UP000320888">
    <property type="component" value="Unassembled WGS sequence"/>
</dbReference>
<gene>
    <name evidence="2" type="ORF">FNZ23_09530</name>
</gene>
<accession>A0A553ZMA1</accession>
<sequence>MPDFSIDYELLNQVQTRMRQLADTADSGGAKGALKTLTESTDDAKSVMGFSDLGAAMYAFSHRSASRAKDAKDGLNKLADIFKSVSDNYFQVDAGMADSAGVMGTSIGLDEWKNKKAAWEQWDEDTKAWNDYLKEIGAADYFKEHPKADINEVCSADGAPGWCDRYNNDKDVPSQPGDHPEGERPSDAPPTEKTITTDSGSTHVKVTLDDDNNVMTEESTVTIGSGADEQKYTNKTTYDTAPQPITLKDGKTFDARDYTTVTTGPDGSETTSRYVINDDGSGTMTVTTDDETATYTRSSPFGDGAEWKEKEDD</sequence>
<dbReference type="RefSeq" id="WP_143940074.1">
    <property type="nucleotide sequence ID" value="NZ_VKLS01000077.1"/>
</dbReference>
<comment type="caution">
    <text evidence="2">The sequence shown here is derived from an EMBL/GenBank/DDBJ whole genome shotgun (WGS) entry which is preliminary data.</text>
</comment>
<organism evidence="2 3">
    <name type="scientific">Streptomyces benahoarensis</name>
    <dbReference type="NCBI Taxonomy" id="2595054"/>
    <lineage>
        <taxon>Bacteria</taxon>
        <taxon>Bacillati</taxon>
        <taxon>Actinomycetota</taxon>
        <taxon>Actinomycetes</taxon>
        <taxon>Kitasatosporales</taxon>
        <taxon>Streptomycetaceae</taxon>
        <taxon>Streptomyces</taxon>
    </lineage>
</organism>
<reference evidence="2 3" key="1">
    <citation type="submission" date="2019-07" db="EMBL/GenBank/DDBJ databases">
        <title>Draft genome for Streptomyces benahoarensis MZ03-48.</title>
        <authorList>
            <person name="Gonzalez-Pimentel J.L."/>
        </authorList>
    </citation>
    <scope>NUCLEOTIDE SEQUENCE [LARGE SCALE GENOMIC DNA]</scope>
    <source>
        <strain evidence="2 3">MZ03-48</strain>
    </source>
</reference>
<dbReference type="AlphaFoldDB" id="A0A553ZMA1"/>